<comment type="caution">
    <text evidence="2">The sequence shown here is derived from an EMBL/GenBank/DDBJ whole genome shotgun (WGS) entry which is preliminary data.</text>
</comment>
<gene>
    <name evidence="2" type="ORF">RFI_08019</name>
</gene>
<accession>X6NT21</accession>
<feature type="transmembrane region" description="Helical" evidence="1">
    <location>
        <begin position="58"/>
        <end position="76"/>
    </location>
</feature>
<keyword evidence="3" id="KW-1185">Reference proteome</keyword>
<dbReference type="EMBL" id="ASPP01006250">
    <property type="protein sequence ID" value="ETO29108.1"/>
    <property type="molecule type" value="Genomic_DNA"/>
</dbReference>
<evidence type="ECO:0000313" key="3">
    <source>
        <dbReference type="Proteomes" id="UP000023152"/>
    </source>
</evidence>
<sequence length="107" mass="12953">MDMSETIQIMQEAINKMTDLNISSEEIKSMNNLYKKTLDNNFYQLMKKLFQLRTLRKFLIIIVLLEGIFIIQINFINKEFERYSNEHVFSNVFAKLKKKKWSEKNKH</sequence>
<name>X6NT21_RETFI</name>
<proteinExistence type="predicted"/>
<protein>
    <submittedName>
        <fullName evidence="2">Uncharacterized protein</fullName>
    </submittedName>
</protein>
<reference evidence="2 3" key="1">
    <citation type="journal article" date="2013" name="Curr. Biol.">
        <title>The Genome of the Foraminiferan Reticulomyxa filosa.</title>
        <authorList>
            <person name="Glockner G."/>
            <person name="Hulsmann N."/>
            <person name="Schleicher M."/>
            <person name="Noegel A.A."/>
            <person name="Eichinger L."/>
            <person name="Gallinger C."/>
            <person name="Pawlowski J."/>
            <person name="Sierra R."/>
            <person name="Euteneuer U."/>
            <person name="Pillet L."/>
            <person name="Moustafa A."/>
            <person name="Platzer M."/>
            <person name="Groth M."/>
            <person name="Szafranski K."/>
            <person name="Schliwa M."/>
        </authorList>
    </citation>
    <scope>NUCLEOTIDE SEQUENCE [LARGE SCALE GENOMIC DNA]</scope>
</reference>
<dbReference type="AlphaFoldDB" id="X6NT21"/>
<keyword evidence="1" id="KW-0472">Membrane</keyword>
<organism evidence="2 3">
    <name type="scientific">Reticulomyxa filosa</name>
    <dbReference type="NCBI Taxonomy" id="46433"/>
    <lineage>
        <taxon>Eukaryota</taxon>
        <taxon>Sar</taxon>
        <taxon>Rhizaria</taxon>
        <taxon>Retaria</taxon>
        <taxon>Foraminifera</taxon>
        <taxon>Monothalamids</taxon>
        <taxon>Reticulomyxidae</taxon>
        <taxon>Reticulomyxa</taxon>
    </lineage>
</organism>
<evidence type="ECO:0000313" key="2">
    <source>
        <dbReference type="EMBL" id="ETO29108.1"/>
    </source>
</evidence>
<keyword evidence="1" id="KW-1133">Transmembrane helix</keyword>
<dbReference type="Proteomes" id="UP000023152">
    <property type="component" value="Unassembled WGS sequence"/>
</dbReference>
<evidence type="ECO:0000256" key="1">
    <source>
        <dbReference type="SAM" id="Phobius"/>
    </source>
</evidence>
<keyword evidence="1" id="KW-0812">Transmembrane</keyword>